<dbReference type="EMBL" id="PEBW01000003">
    <property type="protein sequence ID" value="PTQ52126.1"/>
    <property type="molecule type" value="Genomic_DNA"/>
</dbReference>
<name>A0A2T5G7F9_9BACL</name>
<dbReference type="Proteomes" id="UP000244016">
    <property type="component" value="Unassembled WGS sequence"/>
</dbReference>
<sequence>MSAEGNRAFFLVFFSRTEVFRLRVVDKAPPRPFLKIYEKISATY</sequence>
<organism evidence="1 2">
    <name type="scientific">Brockia lithotrophica</name>
    <dbReference type="NCBI Taxonomy" id="933949"/>
    <lineage>
        <taxon>Bacteria</taxon>
        <taxon>Bacillati</taxon>
        <taxon>Bacillota</taxon>
        <taxon>Bacilli</taxon>
        <taxon>Bacillales</taxon>
        <taxon>Bacillales Family X. Incertae Sedis</taxon>
        <taxon>Brockia</taxon>
    </lineage>
</organism>
<dbReference type="AlphaFoldDB" id="A0A2T5G7F9"/>
<evidence type="ECO:0000313" key="2">
    <source>
        <dbReference type="Proteomes" id="UP000244016"/>
    </source>
</evidence>
<protein>
    <submittedName>
        <fullName evidence="1">Uncharacterized protein</fullName>
    </submittedName>
</protein>
<evidence type="ECO:0000313" key="1">
    <source>
        <dbReference type="EMBL" id="PTQ52126.1"/>
    </source>
</evidence>
<reference evidence="1 2" key="1">
    <citation type="submission" date="2017-08" db="EMBL/GenBank/DDBJ databases">
        <title>Burning lignite coal seam in the remote Altai Mountains harbors a hydrogen-driven thermophilic microbial community.</title>
        <authorList>
            <person name="Kadnikov V.V."/>
            <person name="Mardanov A.V."/>
            <person name="Ivasenko D."/>
            <person name="Beletsky A.V."/>
            <person name="Karnachuk O.V."/>
            <person name="Ravin N.V."/>
        </authorList>
    </citation>
    <scope>NUCLEOTIDE SEQUENCE [LARGE SCALE GENOMIC DNA]</scope>
    <source>
        <strain evidence="1">AL31</strain>
    </source>
</reference>
<gene>
    <name evidence="1" type="ORF">BLITH_1093</name>
</gene>
<proteinExistence type="predicted"/>
<comment type="caution">
    <text evidence="1">The sequence shown here is derived from an EMBL/GenBank/DDBJ whole genome shotgun (WGS) entry which is preliminary data.</text>
</comment>
<accession>A0A2T5G7F9</accession>